<feature type="transmembrane region" description="Helical" evidence="10">
    <location>
        <begin position="168"/>
        <end position="189"/>
    </location>
</feature>
<dbReference type="PANTHER" id="PTHR43298">
    <property type="entry name" value="MULTIDRUG RESISTANCE PROTEIN NORM-RELATED"/>
    <property type="match status" value="1"/>
</dbReference>
<dbReference type="NCBIfam" id="TIGR00797">
    <property type="entry name" value="matE"/>
    <property type="match status" value="1"/>
</dbReference>
<feature type="transmembrane region" description="Helical" evidence="10">
    <location>
        <begin position="433"/>
        <end position="452"/>
    </location>
</feature>
<dbReference type="EMBL" id="VRYY01000147">
    <property type="protein sequence ID" value="MBG3876685.1"/>
    <property type="molecule type" value="Genomic_DNA"/>
</dbReference>
<keyword evidence="5 10" id="KW-0812">Transmembrane</keyword>
<sequence length="488" mass="51966">MVAGITGRWNAPGGYREVLGVSLPLVASMASTTVMEFTDRLFLSHYSVEAIAAATPAAVVHLLFLLTCMGITGYSGVFIAQYIGSGAPRRVGAALWQGVYMALFFGAGMGLLWYAAPAIFAFAGHSPGVQAGEVDYFRMLTAGSVLPLVNSCLAGFFTGQGRTRPVMVANMAATAVNIPLDYALIYGAWGLPEMGIAGAGLATSTGWGVGTLLFVKMVFTARNERSFRVWSGRGFEPELFRRMARYGLPSGINGFAELFSVTWFVFLVGELGETALAATNITFSINMVAFLPMIGMNIAVGSMVGQAMGRGSPADAERVTASTLHVAMAWMFALSLLFFCAPGPLYGLFLDGGAHDAAMAAQQAEIRELGVVLLRFVCVYCLLDGVTIVYTGALKGAGDTWFVMWNVLLGCVVWLVLPTLALRASGLMTLNTLWAAFTAFILLLAVVSWLRFRRGAWKRLRLVETAHPLPDVPDVPDEPAGPSGGGRA</sequence>
<evidence type="ECO:0000256" key="8">
    <source>
        <dbReference type="ARBA" id="ARBA00023136"/>
    </source>
</evidence>
<dbReference type="InterPro" id="IPR002528">
    <property type="entry name" value="MATE_fam"/>
</dbReference>
<evidence type="ECO:0000256" key="2">
    <source>
        <dbReference type="ARBA" id="ARBA00022448"/>
    </source>
</evidence>
<dbReference type="CDD" id="cd13133">
    <property type="entry name" value="MATE_like_7"/>
    <property type="match status" value="1"/>
</dbReference>
<reference evidence="11 12" key="1">
    <citation type="submission" date="2019-08" db="EMBL/GenBank/DDBJ databases">
        <authorList>
            <person name="Luo N."/>
        </authorList>
    </citation>
    <scope>NUCLEOTIDE SEQUENCE [LARGE SCALE GENOMIC DNA]</scope>
    <source>
        <strain evidence="11 12">NCIMB 9442</strain>
    </source>
</reference>
<feature type="transmembrane region" description="Helical" evidence="10">
    <location>
        <begin position="402"/>
        <end position="421"/>
    </location>
</feature>
<feature type="transmembrane region" description="Helical" evidence="10">
    <location>
        <begin position="136"/>
        <end position="156"/>
    </location>
</feature>
<proteinExistence type="predicted"/>
<evidence type="ECO:0000256" key="6">
    <source>
        <dbReference type="ARBA" id="ARBA00022989"/>
    </source>
</evidence>
<feature type="transmembrane region" description="Helical" evidence="10">
    <location>
        <begin position="281"/>
        <end position="305"/>
    </location>
</feature>
<keyword evidence="2" id="KW-0813">Transport</keyword>
<evidence type="ECO:0000256" key="4">
    <source>
        <dbReference type="ARBA" id="ARBA00022475"/>
    </source>
</evidence>
<keyword evidence="3" id="KW-0050">Antiport</keyword>
<organism evidence="11 12">
    <name type="scientific">Nitratidesulfovibrio oxamicus</name>
    <dbReference type="NCBI Taxonomy" id="32016"/>
    <lineage>
        <taxon>Bacteria</taxon>
        <taxon>Pseudomonadati</taxon>
        <taxon>Thermodesulfobacteriota</taxon>
        <taxon>Desulfovibrionia</taxon>
        <taxon>Desulfovibrionales</taxon>
        <taxon>Desulfovibrionaceae</taxon>
        <taxon>Nitratidesulfovibrio</taxon>
    </lineage>
</organism>
<evidence type="ECO:0000256" key="3">
    <source>
        <dbReference type="ARBA" id="ARBA00022449"/>
    </source>
</evidence>
<gene>
    <name evidence="11" type="ORF">FVW20_06500</name>
</gene>
<name>A0ABS0J2N9_9BACT</name>
<dbReference type="PANTHER" id="PTHR43298:SF2">
    <property type="entry name" value="FMN_FAD EXPORTER YEEO-RELATED"/>
    <property type="match status" value="1"/>
</dbReference>
<evidence type="ECO:0000313" key="12">
    <source>
        <dbReference type="Proteomes" id="UP001194469"/>
    </source>
</evidence>
<feature type="transmembrane region" description="Helical" evidence="10">
    <location>
        <begin position="95"/>
        <end position="116"/>
    </location>
</feature>
<feature type="transmembrane region" description="Helical" evidence="10">
    <location>
        <begin position="369"/>
        <end position="390"/>
    </location>
</feature>
<feature type="transmembrane region" description="Helical" evidence="10">
    <location>
        <begin position="18"/>
        <end position="38"/>
    </location>
</feature>
<feature type="transmembrane region" description="Helical" evidence="10">
    <location>
        <begin position="58"/>
        <end position="83"/>
    </location>
</feature>
<feature type="transmembrane region" description="Helical" evidence="10">
    <location>
        <begin position="326"/>
        <end position="349"/>
    </location>
</feature>
<feature type="transmembrane region" description="Helical" evidence="10">
    <location>
        <begin position="195"/>
        <end position="219"/>
    </location>
</feature>
<dbReference type="PIRSF" id="PIRSF006603">
    <property type="entry name" value="DinF"/>
    <property type="match status" value="1"/>
</dbReference>
<dbReference type="Proteomes" id="UP001194469">
    <property type="component" value="Unassembled WGS sequence"/>
</dbReference>
<evidence type="ECO:0000256" key="1">
    <source>
        <dbReference type="ARBA" id="ARBA00004651"/>
    </source>
</evidence>
<protein>
    <recommendedName>
        <fullName evidence="9">Multidrug-efflux transporter</fullName>
    </recommendedName>
</protein>
<evidence type="ECO:0000256" key="5">
    <source>
        <dbReference type="ARBA" id="ARBA00022692"/>
    </source>
</evidence>
<feature type="transmembrane region" description="Helical" evidence="10">
    <location>
        <begin position="251"/>
        <end position="269"/>
    </location>
</feature>
<accession>A0ABS0J2N9</accession>
<keyword evidence="6 10" id="KW-1133">Transmembrane helix</keyword>
<keyword evidence="4" id="KW-1003">Cell membrane</keyword>
<comment type="subcellular location">
    <subcellularLocation>
        <location evidence="1">Cell membrane</location>
        <topology evidence="1">Multi-pass membrane protein</topology>
    </subcellularLocation>
</comment>
<evidence type="ECO:0000256" key="9">
    <source>
        <dbReference type="ARBA" id="ARBA00031636"/>
    </source>
</evidence>
<keyword evidence="8 10" id="KW-0472">Membrane</keyword>
<keyword evidence="7" id="KW-0406">Ion transport</keyword>
<keyword evidence="12" id="KW-1185">Reference proteome</keyword>
<evidence type="ECO:0000256" key="7">
    <source>
        <dbReference type="ARBA" id="ARBA00023065"/>
    </source>
</evidence>
<evidence type="ECO:0000313" key="11">
    <source>
        <dbReference type="EMBL" id="MBG3876685.1"/>
    </source>
</evidence>
<evidence type="ECO:0000256" key="10">
    <source>
        <dbReference type="SAM" id="Phobius"/>
    </source>
</evidence>
<dbReference type="Pfam" id="PF01554">
    <property type="entry name" value="MatE"/>
    <property type="match status" value="2"/>
</dbReference>
<comment type="caution">
    <text evidence="11">The sequence shown here is derived from an EMBL/GenBank/DDBJ whole genome shotgun (WGS) entry which is preliminary data.</text>
</comment>
<dbReference type="InterPro" id="IPR048279">
    <property type="entry name" value="MdtK-like"/>
</dbReference>
<dbReference type="InterPro" id="IPR050222">
    <property type="entry name" value="MATE_MdtK"/>
</dbReference>